<name>A0A455U5L9_9GAMM</name>
<sequence>MERLLRQASLNVLRDAVERRDAAVEGERLEALAHFCGLVKAEMITPEALYERLNFDPDTDYFPAAFAEAERLLEAEGMMTYADLLYRPLQVLELIAPYGLALKAFWIMSLLMNTRILTPLSSAFYPCW</sequence>
<dbReference type="AlphaFoldDB" id="A0A455U5L9"/>
<dbReference type="KEGG" id="hsr:HSBAA_25510"/>
<gene>
    <name evidence="1" type="ORF">HSBAA_25510</name>
</gene>
<evidence type="ECO:0000313" key="2">
    <source>
        <dbReference type="Proteomes" id="UP000320231"/>
    </source>
</evidence>
<dbReference type="Proteomes" id="UP000320231">
    <property type="component" value="Chromosome"/>
</dbReference>
<accession>A0A455U5L9</accession>
<dbReference type="EMBL" id="AP019514">
    <property type="protein sequence ID" value="BBI61245.1"/>
    <property type="molecule type" value="Genomic_DNA"/>
</dbReference>
<evidence type="ECO:0000313" key="1">
    <source>
        <dbReference type="EMBL" id="BBI61245.1"/>
    </source>
</evidence>
<proteinExistence type="predicted"/>
<organism evidence="1 2">
    <name type="scientific">Vreelandella sulfidaeris</name>
    <dbReference type="NCBI Taxonomy" id="115553"/>
    <lineage>
        <taxon>Bacteria</taxon>
        <taxon>Pseudomonadati</taxon>
        <taxon>Pseudomonadota</taxon>
        <taxon>Gammaproteobacteria</taxon>
        <taxon>Oceanospirillales</taxon>
        <taxon>Halomonadaceae</taxon>
        <taxon>Vreelandella</taxon>
    </lineage>
</organism>
<reference evidence="1 2" key="1">
    <citation type="journal article" date="2019" name="Microbiol. Resour. Announc.">
        <title>Complete Genome Sequence of Halomonas sulfidaeris Strain Esulfide1 Isolated from a Metal Sulfide Rock at a Depth of 2,200 Meters, Obtained Using Nanopore Sequencing.</title>
        <authorList>
            <person name="Saito M."/>
            <person name="Nishigata A."/>
            <person name="Galipon J."/>
            <person name="Arakawa K."/>
        </authorList>
    </citation>
    <scope>NUCLEOTIDE SEQUENCE [LARGE SCALE GENOMIC DNA]</scope>
    <source>
        <strain evidence="1 2">ATCC BAA-803</strain>
    </source>
</reference>
<protein>
    <submittedName>
        <fullName evidence="1">Uncharacterized protein</fullName>
    </submittedName>
</protein>